<feature type="repeat" description="WD" evidence="12">
    <location>
        <begin position="484"/>
        <end position="514"/>
    </location>
</feature>
<organism evidence="14 15">
    <name type="scientific">Lupinus angustifolius</name>
    <name type="common">Narrow-leaved blue lupine</name>
    <dbReference type="NCBI Taxonomy" id="3871"/>
    <lineage>
        <taxon>Eukaryota</taxon>
        <taxon>Viridiplantae</taxon>
        <taxon>Streptophyta</taxon>
        <taxon>Embryophyta</taxon>
        <taxon>Tracheophyta</taxon>
        <taxon>Spermatophyta</taxon>
        <taxon>Magnoliopsida</taxon>
        <taxon>eudicotyledons</taxon>
        <taxon>Gunneridae</taxon>
        <taxon>Pentapetalae</taxon>
        <taxon>rosids</taxon>
        <taxon>fabids</taxon>
        <taxon>Fabales</taxon>
        <taxon>Fabaceae</taxon>
        <taxon>Papilionoideae</taxon>
        <taxon>50 kb inversion clade</taxon>
        <taxon>genistoids sensu lato</taxon>
        <taxon>core genistoids</taxon>
        <taxon>Genisteae</taxon>
        <taxon>Lupinus</taxon>
    </lineage>
</organism>
<proteinExistence type="inferred from homology"/>
<feature type="repeat" description="WD" evidence="12">
    <location>
        <begin position="298"/>
        <end position="330"/>
    </location>
</feature>
<dbReference type="PANTHER" id="PTHR14221:SF46">
    <property type="entry name" value="TRANSCRIPTION FACTOR WD40-LIKE FAMILY-RELATED"/>
    <property type="match status" value="1"/>
</dbReference>
<dbReference type="EC" id="2.7.4.22" evidence="3"/>
<dbReference type="UniPathway" id="UPA00159">
    <property type="reaction ID" value="UER00275"/>
</dbReference>
<dbReference type="SUPFAM" id="SSF53633">
    <property type="entry name" value="Carbamate kinase-like"/>
    <property type="match status" value="1"/>
</dbReference>
<dbReference type="FunFam" id="2.130.10.10:FF:000849">
    <property type="entry name" value="WD repeat-containing protein 44"/>
    <property type="match status" value="1"/>
</dbReference>
<dbReference type="NCBIfam" id="TIGR02075">
    <property type="entry name" value="pyrH_bact"/>
    <property type="match status" value="1"/>
</dbReference>
<evidence type="ECO:0000256" key="2">
    <source>
        <dbReference type="ARBA" id="ARBA00007614"/>
    </source>
</evidence>
<feature type="repeat" description="WD" evidence="12">
    <location>
        <begin position="211"/>
        <end position="244"/>
    </location>
</feature>
<dbReference type="PANTHER" id="PTHR14221">
    <property type="entry name" value="WD REPEAT DOMAIN 44"/>
    <property type="match status" value="1"/>
</dbReference>
<evidence type="ECO:0000313" key="14">
    <source>
        <dbReference type="EMBL" id="OIW18173.1"/>
    </source>
</evidence>
<evidence type="ECO:0000256" key="6">
    <source>
        <dbReference type="ARBA" id="ARBA00022737"/>
    </source>
</evidence>
<dbReference type="SMART" id="SM00320">
    <property type="entry name" value="WD40"/>
    <property type="match status" value="6"/>
</dbReference>
<feature type="domain" description="Aspartate/glutamate/uridylate kinase" evidence="13">
    <location>
        <begin position="679"/>
        <end position="823"/>
    </location>
</feature>
<evidence type="ECO:0000259" key="13">
    <source>
        <dbReference type="Pfam" id="PF00696"/>
    </source>
</evidence>
<dbReference type="Gene3D" id="2.130.10.10">
    <property type="entry name" value="YVTN repeat-like/Quinoprotein amine dehydrogenase"/>
    <property type="match status" value="1"/>
</dbReference>
<sequence>MLSSNEGDNDVFFDSIDSLSPQDCGLTKQEFSSDYEIWVNEPLSVKERRGRFLQAMGLYETSASKIGSQEKMMSLERIEECSRAVSNACNLATDQSSLVLSGCRAASETEAWFDGLKGRPQLKPDVSFEGKVHELSFTGHEQRHREAEAREECQDFEMGIKKKKKWWFKKGVEGKVRSKLNTGTNRTRRVKVRQNKKRWMEFSGLYIGQQIRAHKGLIWTMKFNPNGHYLASGGEDGVVRIWHVISLDTSSICFTTEDSTASKLKFENSYHQKKLSNQSFIFLPNKVFQIEESPLQEFYGHFSDVLDLAWSNSDILLSSSMDRTVRLWRIGCNQCLSIFHHNDYVTCIQFNPVDENYFISGCIDGKVRIWGIREERVVDWADIRDVISAISYQKDGKGFVVGSITGTCHFYVASGKYFQLEAHILVHGKKKASGTKITGIQFSQKNHQRIMITSEDSKIRIFDGIKLIHKYRGLPKSGSQMHGSFTSNGKHIISVGEDSHVYIWNHNDTKNASTKKKKSESSCEYFFSKGVTIAIPWSGMNAEQKGPCSNFKQHSSEMKNQLEAVSGRDSERFSLGSWFSIDGTCRGSTTWPEEKLPYWDLPHAKDEYEKQKLYHKDTSLDRGVPETWGLSIVAAGCDGTIKTFHNFGLPIREPEIPSMSSFQRSMNESSKPSSSRWRRVLLKVSGEALAGDQSQNIDPKIAMAIAREVASVTRLGIEVALVVGGGNIFRGSARAGCSGLDRSSADYIGMLATVMNAIFLQATMESIGIPTRVQTAFRMSEVAEPYIRRRAIRHLEKGRVVIFAAGIGNPFFTTDTAAALRCAEKGEPWYNCSCNGFKSFNAEVVLKATNVDGVFDDDPKRNPQARLLDTLTHQDVISKDLSVMDMTAITLCQENNIPVVVFNLNKPGNIEKAIKGERVGTLIGATWNSTMSRT</sequence>
<dbReference type="GO" id="GO:0033862">
    <property type="term" value="F:UMP kinase activity"/>
    <property type="evidence" value="ECO:0007669"/>
    <property type="project" value="UniProtKB-EC"/>
</dbReference>
<evidence type="ECO:0000256" key="11">
    <source>
        <dbReference type="ARBA" id="ARBA00032092"/>
    </source>
</evidence>
<gene>
    <name evidence="14" type="ORF">TanjilG_31293</name>
</gene>
<dbReference type="Pfam" id="PF00696">
    <property type="entry name" value="AA_kinase"/>
    <property type="match status" value="2"/>
</dbReference>
<reference evidence="14 15" key="1">
    <citation type="journal article" date="2017" name="Plant Biotechnol. J.">
        <title>A comprehensive draft genome sequence for lupin (Lupinus angustifolius), an emerging health food: insights into plant-microbe interactions and legume evolution.</title>
        <authorList>
            <person name="Hane J.K."/>
            <person name="Ming Y."/>
            <person name="Kamphuis L.G."/>
            <person name="Nelson M.N."/>
            <person name="Garg G."/>
            <person name="Atkins C.A."/>
            <person name="Bayer P.E."/>
            <person name="Bravo A."/>
            <person name="Bringans S."/>
            <person name="Cannon S."/>
            <person name="Edwards D."/>
            <person name="Foley R."/>
            <person name="Gao L.L."/>
            <person name="Harrison M.J."/>
            <person name="Huang W."/>
            <person name="Hurgobin B."/>
            <person name="Li S."/>
            <person name="Liu C.W."/>
            <person name="McGrath A."/>
            <person name="Morahan G."/>
            <person name="Murray J."/>
            <person name="Weller J."/>
            <person name="Jian J."/>
            <person name="Singh K.B."/>
        </authorList>
    </citation>
    <scope>NUCLEOTIDE SEQUENCE [LARGE SCALE GENOMIC DNA]</scope>
    <source>
        <strain evidence="15">cv. Tanjil</strain>
        <tissue evidence="14">Whole plant</tissue>
    </source>
</reference>
<dbReference type="PROSITE" id="PS50294">
    <property type="entry name" value="WD_REPEATS_REGION"/>
    <property type="match status" value="3"/>
</dbReference>
<dbReference type="AlphaFoldDB" id="A0A4P1RUA2"/>
<dbReference type="GO" id="GO:0005737">
    <property type="term" value="C:cytoplasm"/>
    <property type="evidence" value="ECO:0007669"/>
    <property type="project" value="InterPro"/>
</dbReference>
<dbReference type="InterPro" id="IPR015943">
    <property type="entry name" value="WD40/YVTN_repeat-like_dom_sf"/>
</dbReference>
<dbReference type="Gramene" id="OIW18173">
    <property type="protein sequence ID" value="OIW18173"/>
    <property type="gene ID" value="TanjilG_31293"/>
</dbReference>
<dbReference type="Proteomes" id="UP000188354">
    <property type="component" value="Chromosome LG01"/>
</dbReference>
<dbReference type="GO" id="GO:0044210">
    <property type="term" value="P:'de novo' CTP biosynthetic process"/>
    <property type="evidence" value="ECO:0007669"/>
    <property type="project" value="UniProtKB-UniPathway"/>
</dbReference>
<keyword evidence="6" id="KW-0677">Repeat</keyword>
<keyword evidence="10" id="KW-0665">Pyrimidine biosynthesis</keyword>
<evidence type="ECO:0000256" key="1">
    <source>
        <dbReference type="ARBA" id="ARBA00004791"/>
    </source>
</evidence>
<keyword evidence="15" id="KW-1185">Reference proteome</keyword>
<comment type="pathway">
    <text evidence="1">Pyrimidine metabolism; CTP biosynthesis via de novo pathway; UDP from UMP (UMPK route): step 1/1.</text>
</comment>
<dbReference type="Gene3D" id="3.40.1160.10">
    <property type="entry name" value="Acetylglutamate kinase-like"/>
    <property type="match status" value="1"/>
</dbReference>
<dbReference type="GO" id="GO:0005524">
    <property type="term" value="F:ATP binding"/>
    <property type="evidence" value="ECO:0007669"/>
    <property type="project" value="UniProtKB-KW"/>
</dbReference>
<feature type="repeat" description="WD" evidence="12">
    <location>
        <begin position="338"/>
        <end position="380"/>
    </location>
</feature>
<evidence type="ECO:0000256" key="5">
    <source>
        <dbReference type="ARBA" id="ARBA00022679"/>
    </source>
</evidence>
<evidence type="ECO:0000256" key="12">
    <source>
        <dbReference type="PROSITE-ProRule" id="PRU00221"/>
    </source>
</evidence>
<dbReference type="InterPro" id="IPR036322">
    <property type="entry name" value="WD40_repeat_dom_sf"/>
</dbReference>
<evidence type="ECO:0000256" key="4">
    <source>
        <dbReference type="ARBA" id="ARBA00022574"/>
    </source>
</evidence>
<evidence type="ECO:0000256" key="7">
    <source>
        <dbReference type="ARBA" id="ARBA00022741"/>
    </source>
</evidence>
<dbReference type="EMBL" id="CM007361">
    <property type="protein sequence ID" value="OIW18173.1"/>
    <property type="molecule type" value="Genomic_DNA"/>
</dbReference>
<keyword evidence="5" id="KW-0808">Transferase</keyword>
<dbReference type="InterPro" id="IPR015963">
    <property type="entry name" value="Uridylate_kinase_bac"/>
</dbReference>
<evidence type="ECO:0000313" key="15">
    <source>
        <dbReference type="Proteomes" id="UP000188354"/>
    </source>
</evidence>
<comment type="similarity">
    <text evidence="2">Belongs to the UMP kinase family.</text>
</comment>
<evidence type="ECO:0000256" key="9">
    <source>
        <dbReference type="ARBA" id="ARBA00022840"/>
    </source>
</evidence>
<feature type="domain" description="Aspartate/glutamate/uridylate kinase" evidence="13">
    <location>
        <begin position="839"/>
        <end position="903"/>
    </location>
</feature>
<dbReference type="SUPFAM" id="SSF50978">
    <property type="entry name" value="WD40 repeat-like"/>
    <property type="match status" value="1"/>
</dbReference>
<protein>
    <recommendedName>
        <fullName evidence="3">UMP kinase</fullName>
        <ecNumber evidence="3">2.7.4.22</ecNumber>
    </recommendedName>
    <alternativeName>
        <fullName evidence="11">Uridine monophosphate kinase</fullName>
    </alternativeName>
</protein>
<evidence type="ECO:0000256" key="8">
    <source>
        <dbReference type="ARBA" id="ARBA00022777"/>
    </source>
</evidence>
<evidence type="ECO:0000256" key="10">
    <source>
        <dbReference type="ARBA" id="ARBA00022975"/>
    </source>
</evidence>
<dbReference type="HAMAP" id="MF_01220_B">
    <property type="entry name" value="PyrH_B"/>
    <property type="match status" value="1"/>
</dbReference>
<keyword evidence="4 12" id="KW-0853">WD repeat</keyword>
<dbReference type="FunFam" id="3.40.1160.10:FF:000001">
    <property type="entry name" value="Uridylate kinase"/>
    <property type="match status" value="1"/>
</dbReference>
<accession>A0A4P1RUA2</accession>
<dbReference type="Pfam" id="PF00400">
    <property type="entry name" value="WD40"/>
    <property type="match status" value="4"/>
</dbReference>
<dbReference type="InterPro" id="IPR020472">
    <property type="entry name" value="WD40_PAC1"/>
</dbReference>
<evidence type="ECO:0000256" key="3">
    <source>
        <dbReference type="ARBA" id="ARBA00012899"/>
    </source>
</evidence>
<dbReference type="PRINTS" id="PR00320">
    <property type="entry name" value="GPROTEINBRPT"/>
</dbReference>
<keyword evidence="9" id="KW-0067">ATP-binding</keyword>
<dbReference type="PROSITE" id="PS50082">
    <property type="entry name" value="WD_REPEATS_2"/>
    <property type="match status" value="4"/>
</dbReference>
<dbReference type="InterPro" id="IPR001680">
    <property type="entry name" value="WD40_rpt"/>
</dbReference>
<keyword evidence="8" id="KW-0418">Kinase</keyword>
<name>A0A4P1RUA2_LUPAN</name>
<dbReference type="InterPro" id="IPR001048">
    <property type="entry name" value="Asp/Glu/Uridylate_kinase"/>
</dbReference>
<dbReference type="InterPro" id="IPR040324">
    <property type="entry name" value="WDR44/Dgr2"/>
</dbReference>
<dbReference type="CDD" id="cd04254">
    <property type="entry name" value="AAK_UMPK-PyrH-Ec"/>
    <property type="match status" value="1"/>
</dbReference>
<keyword evidence="7" id="KW-0547">Nucleotide-binding</keyword>
<dbReference type="InterPro" id="IPR036393">
    <property type="entry name" value="AceGlu_kinase-like_sf"/>
</dbReference>